<name>A0A081D130_9HYPH</name>
<sequence>MISQTAKGCYATILMLALIFGVGTTKATDMSKWVGEEDAFKATPICDKSELKIAMPPYSTQNIISAEDMCGKVYIFTDSDSDERIAFAGALIFNPVIEAQKYPAARRQLIEMLAKTGGGPNLHLELSSLTSENLQGFLFEQIEMRSNGIKGPAGSMTWDVGIREFGEQTAIIFSGVTDLAKQQDTLTDEEKKSAVELLDELSRWKNESLNHLVSGTKYP</sequence>
<dbReference type="Proteomes" id="UP000028701">
    <property type="component" value="Unassembled WGS sequence"/>
</dbReference>
<dbReference type="AlphaFoldDB" id="A0A081D130"/>
<reference evidence="1 2" key="1">
    <citation type="submission" date="2014-08" db="EMBL/GenBank/DDBJ databases">
        <title>Whole genome shotgun sequence of Rhizobium rubi NBRC 13261.</title>
        <authorList>
            <person name="Katano-Makiyama Y."/>
            <person name="Hosoyama A."/>
            <person name="Hashimoto M."/>
            <person name="Hosoyama Y."/>
            <person name="Noguchi M."/>
            <person name="Tsuchikane K."/>
            <person name="Uohara A."/>
            <person name="Ohji S."/>
            <person name="Ichikawa N."/>
            <person name="Kimura A."/>
            <person name="Yamazoe A."/>
            <person name="Fujita N."/>
        </authorList>
    </citation>
    <scope>NUCLEOTIDE SEQUENCE [LARGE SCALE GENOMIC DNA]</scope>
    <source>
        <strain evidence="1 2">NBRC 13261</strain>
    </source>
</reference>
<protein>
    <submittedName>
        <fullName evidence="1">Uncharacterized protein</fullName>
    </submittedName>
</protein>
<gene>
    <name evidence="1" type="ORF">RRU01S_27_00140</name>
</gene>
<dbReference type="RefSeq" id="WP_045232070.1">
    <property type="nucleotide sequence ID" value="NZ_BBJU01000027.1"/>
</dbReference>
<accession>A0A081D130</accession>
<comment type="caution">
    <text evidence="1">The sequence shown here is derived from an EMBL/GenBank/DDBJ whole genome shotgun (WGS) entry which is preliminary data.</text>
</comment>
<evidence type="ECO:0000313" key="1">
    <source>
        <dbReference type="EMBL" id="GAK72626.1"/>
    </source>
</evidence>
<dbReference type="OrthoDB" id="9889540at2"/>
<proteinExistence type="predicted"/>
<evidence type="ECO:0000313" key="2">
    <source>
        <dbReference type="Proteomes" id="UP000028701"/>
    </source>
</evidence>
<dbReference type="EMBL" id="BBJU01000027">
    <property type="protein sequence ID" value="GAK72626.1"/>
    <property type="molecule type" value="Genomic_DNA"/>
</dbReference>
<organism evidence="1 2">
    <name type="scientific">Agrobacterium rubi TR3 = NBRC 13261</name>
    <dbReference type="NCBI Taxonomy" id="1368415"/>
    <lineage>
        <taxon>Bacteria</taxon>
        <taxon>Pseudomonadati</taxon>
        <taxon>Pseudomonadota</taxon>
        <taxon>Alphaproteobacteria</taxon>
        <taxon>Hyphomicrobiales</taxon>
        <taxon>Rhizobiaceae</taxon>
        <taxon>Rhizobium/Agrobacterium group</taxon>
        <taxon>Agrobacterium</taxon>
    </lineage>
</organism>